<comment type="caution">
    <text evidence="2">The sequence shown here is derived from an EMBL/GenBank/DDBJ whole genome shotgun (WGS) entry which is preliminary data.</text>
</comment>
<feature type="transmembrane region" description="Helical" evidence="1">
    <location>
        <begin position="44"/>
        <end position="63"/>
    </location>
</feature>
<feature type="transmembrane region" description="Helical" evidence="1">
    <location>
        <begin position="127"/>
        <end position="146"/>
    </location>
</feature>
<keyword evidence="1" id="KW-0812">Transmembrane</keyword>
<feature type="transmembrane region" description="Helical" evidence="1">
    <location>
        <begin position="190"/>
        <end position="208"/>
    </location>
</feature>
<dbReference type="AlphaFoldDB" id="A0A5S5BM08"/>
<evidence type="ECO:0000256" key="1">
    <source>
        <dbReference type="SAM" id="Phobius"/>
    </source>
</evidence>
<feature type="transmembrane region" description="Helical" evidence="1">
    <location>
        <begin position="83"/>
        <end position="106"/>
    </location>
</feature>
<proteinExistence type="predicted"/>
<sequence length="242" mass="27777">MKLLEIKQINRLRDYMRKTEIAINKKSPGMFKNYFESIRSNNGITISIALAGLAYTCAITIGSGSYLEFFGGHWLFGFFVKSLLVFSAIFFAWASGFSIFVYMLHITLIDKMDDKLKVERLLFIRDFGIFGVLFSILLVFFLLFLGCLGVNIVFIDIMVAATFLFIAGFTIIAMVSYFTYDILQMGWRQFFTLLLALFLSSMLYLNAYRDAEKSAKITDGKYCYWLKKSATPTEYKNDPTCN</sequence>
<evidence type="ECO:0000313" key="2">
    <source>
        <dbReference type="EMBL" id="TYP67306.1"/>
    </source>
</evidence>
<gene>
    <name evidence="2" type="ORF">A9A72_10212</name>
</gene>
<dbReference type="RefSeq" id="WP_148923726.1">
    <property type="nucleotide sequence ID" value="NZ_VNHQ01000002.1"/>
</dbReference>
<evidence type="ECO:0000313" key="3">
    <source>
        <dbReference type="Proteomes" id="UP000324282"/>
    </source>
</evidence>
<reference evidence="2 3" key="1">
    <citation type="submission" date="2019-07" db="EMBL/GenBank/DDBJ databases">
        <title>Deep subsurface shale carbon reservoir microbial communities from Ohio and West Virginia, USA.</title>
        <authorList>
            <person name="Wrighton K."/>
        </authorList>
    </citation>
    <scope>NUCLEOTIDE SEQUENCE [LARGE SCALE GENOMIC DNA]</scope>
    <source>
        <strain evidence="2 3">NP_8Ht</strain>
    </source>
</reference>
<dbReference type="EMBL" id="VNHQ01000002">
    <property type="protein sequence ID" value="TYP67306.1"/>
    <property type="molecule type" value="Genomic_DNA"/>
</dbReference>
<name>A0A5S5BM08_STUST</name>
<feature type="transmembrane region" description="Helical" evidence="1">
    <location>
        <begin position="152"/>
        <end position="178"/>
    </location>
</feature>
<dbReference type="Proteomes" id="UP000324282">
    <property type="component" value="Unassembled WGS sequence"/>
</dbReference>
<protein>
    <submittedName>
        <fullName evidence="2">Uncharacterized protein</fullName>
    </submittedName>
</protein>
<keyword evidence="1" id="KW-0472">Membrane</keyword>
<organism evidence="2 3">
    <name type="scientific">Stutzerimonas stutzeri</name>
    <name type="common">Pseudomonas stutzeri</name>
    <dbReference type="NCBI Taxonomy" id="316"/>
    <lineage>
        <taxon>Bacteria</taxon>
        <taxon>Pseudomonadati</taxon>
        <taxon>Pseudomonadota</taxon>
        <taxon>Gammaproteobacteria</taxon>
        <taxon>Pseudomonadales</taxon>
        <taxon>Pseudomonadaceae</taxon>
        <taxon>Stutzerimonas</taxon>
    </lineage>
</organism>
<keyword evidence="1" id="KW-1133">Transmembrane helix</keyword>
<accession>A0A5S5BM08</accession>